<dbReference type="GO" id="GO:0005886">
    <property type="term" value="C:plasma membrane"/>
    <property type="evidence" value="ECO:0007669"/>
    <property type="project" value="UniProtKB-SubCell"/>
</dbReference>
<feature type="transmembrane region" description="Helical" evidence="6">
    <location>
        <begin position="233"/>
        <end position="252"/>
    </location>
</feature>
<accession>A0A178LLI1</accession>
<gene>
    <name evidence="7" type="ORF">A4X20_29305</name>
</gene>
<evidence type="ECO:0000256" key="2">
    <source>
        <dbReference type="ARBA" id="ARBA00009142"/>
    </source>
</evidence>
<comment type="similarity">
    <text evidence="2 6">Belongs to the 4-toluene sulfonate uptake permease (TSUP) (TC 2.A.102) family.</text>
</comment>
<keyword evidence="6" id="KW-1003">Cell membrane</keyword>
<dbReference type="Pfam" id="PF01925">
    <property type="entry name" value="TauE"/>
    <property type="match status" value="1"/>
</dbReference>
<feature type="transmembrane region" description="Helical" evidence="6">
    <location>
        <begin position="264"/>
        <end position="284"/>
    </location>
</feature>
<name>A0A178LLI1_MYCIR</name>
<dbReference type="RefSeq" id="WP_064284662.1">
    <property type="nucleotide sequence ID" value="NZ_LWCS01000060.1"/>
</dbReference>
<dbReference type="InterPro" id="IPR051598">
    <property type="entry name" value="TSUP/Inactive_protease-like"/>
</dbReference>
<keyword evidence="5 6" id="KW-0472">Membrane</keyword>
<proteinExistence type="inferred from homology"/>
<organism evidence="7 8">
    <name type="scientific">Mycolicibacterium iranicum</name>
    <name type="common">Mycobacterium iranicum</name>
    <dbReference type="NCBI Taxonomy" id="912594"/>
    <lineage>
        <taxon>Bacteria</taxon>
        <taxon>Bacillati</taxon>
        <taxon>Actinomycetota</taxon>
        <taxon>Actinomycetes</taxon>
        <taxon>Mycobacteriales</taxon>
        <taxon>Mycobacteriaceae</taxon>
        <taxon>Mycolicibacterium</taxon>
    </lineage>
</organism>
<sequence length="285" mass="28233">MYTVVVAIACGVLIGLCLGALGGGGSILTVPVLVSLLHVGPQSATSASLIIVGVTSVIAAVAHARGGHVRWKAAAVFGVIGSVTAFGGSILNRAIDPQVLLIAFSALMVVAALAMLRRTRKPPHSGPGSGDNPSRDGTELVEHAAHSPVAVATATTPRVTTAQAGKLVAAALVVGFLTGFLGVGGGFLIVPALVLALGYSMPVAVGTSLVIMAITSAGAFAERLGTASVPWQIVIPFTLAAVAGSVAGTAVSVRISGNALTRSFAILLIVIAVYVATTAGVELAH</sequence>
<feature type="transmembrane region" description="Helical" evidence="6">
    <location>
        <begin position="74"/>
        <end position="91"/>
    </location>
</feature>
<dbReference type="PANTHER" id="PTHR43701">
    <property type="entry name" value="MEMBRANE TRANSPORTER PROTEIN MJ0441-RELATED"/>
    <property type="match status" value="1"/>
</dbReference>
<evidence type="ECO:0000256" key="4">
    <source>
        <dbReference type="ARBA" id="ARBA00022989"/>
    </source>
</evidence>
<keyword evidence="3 6" id="KW-0812">Transmembrane</keyword>
<keyword evidence="4 6" id="KW-1133">Transmembrane helix</keyword>
<dbReference type="PANTHER" id="PTHR43701:SF2">
    <property type="entry name" value="MEMBRANE TRANSPORTER PROTEIN YJNA-RELATED"/>
    <property type="match status" value="1"/>
</dbReference>
<evidence type="ECO:0000313" key="7">
    <source>
        <dbReference type="EMBL" id="OAN31051.1"/>
    </source>
</evidence>
<dbReference type="OrthoDB" id="528320at2"/>
<dbReference type="EMBL" id="LWCS01000060">
    <property type="protein sequence ID" value="OAN31051.1"/>
    <property type="molecule type" value="Genomic_DNA"/>
</dbReference>
<feature type="transmembrane region" description="Helical" evidence="6">
    <location>
        <begin position="97"/>
        <end position="116"/>
    </location>
</feature>
<evidence type="ECO:0000256" key="1">
    <source>
        <dbReference type="ARBA" id="ARBA00004141"/>
    </source>
</evidence>
<dbReference type="AlphaFoldDB" id="A0A178LLI1"/>
<feature type="transmembrane region" description="Helical" evidence="6">
    <location>
        <begin position="43"/>
        <end position="62"/>
    </location>
</feature>
<feature type="transmembrane region" description="Helical" evidence="6">
    <location>
        <begin position="199"/>
        <end position="221"/>
    </location>
</feature>
<evidence type="ECO:0000256" key="6">
    <source>
        <dbReference type="RuleBase" id="RU363041"/>
    </source>
</evidence>
<evidence type="ECO:0000256" key="3">
    <source>
        <dbReference type="ARBA" id="ARBA00022692"/>
    </source>
</evidence>
<evidence type="ECO:0000256" key="5">
    <source>
        <dbReference type="ARBA" id="ARBA00023136"/>
    </source>
</evidence>
<comment type="caution">
    <text evidence="7">The sequence shown here is derived from an EMBL/GenBank/DDBJ whole genome shotgun (WGS) entry which is preliminary data.</text>
</comment>
<comment type="subcellular location">
    <subcellularLocation>
        <location evidence="6">Cell membrane</location>
        <topology evidence="6">Multi-pass membrane protein</topology>
    </subcellularLocation>
    <subcellularLocation>
        <location evidence="1">Membrane</location>
        <topology evidence="1">Multi-pass membrane protein</topology>
    </subcellularLocation>
</comment>
<dbReference type="InterPro" id="IPR002781">
    <property type="entry name" value="TM_pro_TauE-like"/>
</dbReference>
<protein>
    <recommendedName>
        <fullName evidence="6">Probable membrane transporter protein</fullName>
    </recommendedName>
</protein>
<reference evidence="7 8" key="1">
    <citation type="submission" date="2016-04" db="EMBL/GenBank/DDBJ databases">
        <title>Draft Genome Sequences of Staphylococcus capitis Strain H36, S. capitis Strain H65, S. cohnii Strain H62, S. hominis Strain H69, Mycobacterium iranicum Strain H39, Plantibacter sp. Strain H53, Pseudomonas oryzihabitans Strain H72, and Microbacterium sp. Strain H83, isolated from residential settings.</title>
        <authorList>
            <person name="Lymperopoulou D."/>
            <person name="Adams R.I."/>
            <person name="Lindow S."/>
            <person name="Coil D.A."/>
            <person name="Jospin G."/>
            <person name="Eisen J.A."/>
        </authorList>
    </citation>
    <scope>NUCLEOTIDE SEQUENCE [LARGE SCALE GENOMIC DNA]</scope>
    <source>
        <strain evidence="7 8">H39</strain>
    </source>
</reference>
<evidence type="ECO:0000313" key="8">
    <source>
        <dbReference type="Proteomes" id="UP000078396"/>
    </source>
</evidence>
<dbReference type="Proteomes" id="UP000078396">
    <property type="component" value="Unassembled WGS sequence"/>
</dbReference>
<feature type="transmembrane region" description="Helical" evidence="6">
    <location>
        <begin position="167"/>
        <end position="193"/>
    </location>
</feature>